<accession>A0AAW1IST1</accession>
<dbReference type="Proteomes" id="UP001458880">
    <property type="component" value="Unassembled WGS sequence"/>
</dbReference>
<organism evidence="2 3">
    <name type="scientific">Popillia japonica</name>
    <name type="common">Japanese beetle</name>
    <dbReference type="NCBI Taxonomy" id="7064"/>
    <lineage>
        <taxon>Eukaryota</taxon>
        <taxon>Metazoa</taxon>
        <taxon>Ecdysozoa</taxon>
        <taxon>Arthropoda</taxon>
        <taxon>Hexapoda</taxon>
        <taxon>Insecta</taxon>
        <taxon>Pterygota</taxon>
        <taxon>Neoptera</taxon>
        <taxon>Endopterygota</taxon>
        <taxon>Coleoptera</taxon>
        <taxon>Polyphaga</taxon>
        <taxon>Scarabaeiformia</taxon>
        <taxon>Scarabaeidae</taxon>
        <taxon>Rutelinae</taxon>
        <taxon>Popillia</taxon>
    </lineage>
</organism>
<keyword evidence="3" id="KW-1185">Reference proteome</keyword>
<feature type="region of interest" description="Disordered" evidence="1">
    <location>
        <begin position="68"/>
        <end position="101"/>
    </location>
</feature>
<feature type="compositionally biased region" description="Basic residues" evidence="1">
    <location>
        <begin position="91"/>
        <end position="101"/>
    </location>
</feature>
<evidence type="ECO:0000313" key="2">
    <source>
        <dbReference type="EMBL" id="KAK9692964.1"/>
    </source>
</evidence>
<sequence length="101" mass="11741">MSFIDKFIQQRRRYILNTSFAYINDEKNSHLSSYNEESQVNTEDAYRQAESEVFDRCEVEMLDLCGPSTSSSEDIAREASQVQQVCTPPSKRQKTVHLQKK</sequence>
<dbReference type="AlphaFoldDB" id="A0AAW1IST1"/>
<protein>
    <submittedName>
        <fullName evidence="2">Uncharacterized protein</fullName>
    </submittedName>
</protein>
<reference evidence="2 3" key="1">
    <citation type="journal article" date="2024" name="BMC Genomics">
        <title>De novo assembly and annotation of Popillia japonica's genome with initial clues to its potential as an invasive pest.</title>
        <authorList>
            <person name="Cucini C."/>
            <person name="Boschi S."/>
            <person name="Funari R."/>
            <person name="Cardaioli E."/>
            <person name="Iannotti N."/>
            <person name="Marturano G."/>
            <person name="Paoli F."/>
            <person name="Bruttini M."/>
            <person name="Carapelli A."/>
            <person name="Frati F."/>
            <person name="Nardi F."/>
        </authorList>
    </citation>
    <scope>NUCLEOTIDE SEQUENCE [LARGE SCALE GENOMIC DNA]</scope>
    <source>
        <strain evidence="2">DMR45628</strain>
    </source>
</reference>
<proteinExistence type="predicted"/>
<gene>
    <name evidence="2" type="ORF">QE152_g34784</name>
</gene>
<name>A0AAW1IST1_POPJA</name>
<comment type="caution">
    <text evidence="2">The sequence shown here is derived from an EMBL/GenBank/DDBJ whole genome shotgun (WGS) entry which is preliminary data.</text>
</comment>
<dbReference type="EMBL" id="JASPKY010000559">
    <property type="protein sequence ID" value="KAK9692964.1"/>
    <property type="molecule type" value="Genomic_DNA"/>
</dbReference>
<evidence type="ECO:0000256" key="1">
    <source>
        <dbReference type="SAM" id="MobiDB-lite"/>
    </source>
</evidence>
<evidence type="ECO:0000313" key="3">
    <source>
        <dbReference type="Proteomes" id="UP001458880"/>
    </source>
</evidence>